<feature type="region of interest" description="Disordered" evidence="1">
    <location>
        <begin position="168"/>
        <end position="187"/>
    </location>
</feature>
<reference evidence="2" key="1">
    <citation type="submission" date="2021-03" db="EMBL/GenBank/DDBJ databases">
        <title>Draft genome sequence of rust myrtle Austropuccinia psidii MF-1, a brazilian biotype.</title>
        <authorList>
            <person name="Quecine M.C."/>
            <person name="Pachon D.M.R."/>
            <person name="Bonatelli M.L."/>
            <person name="Correr F.H."/>
            <person name="Franceschini L.M."/>
            <person name="Leite T.F."/>
            <person name="Margarido G.R.A."/>
            <person name="Almeida C.A."/>
            <person name="Ferrarezi J.A."/>
            <person name="Labate C.A."/>
        </authorList>
    </citation>
    <scope>NUCLEOTIDE SEQUENCE</scope>
    <source>
        <strain evidence="2">MF-1</strain>
    </source>
</reference>
<dbReference type="AlphaFoldDB" id="A0A9Q3HFT8"/>
<dbReference type="EMBL" id="AVOT02016099">
    <property type="protein sequence ID" value="MBW0501009.1"/>
    <property type="molecule type" value="Genomic_DNA"/>
</dbReference>
<dbReference type="OrthoDB" id="2507294at2759"/>
<gene>
    <name evidence="2" type="ORF">O181_040724</name>
</gene>
<comment type="caution">
    <text evidence="2">The sequence shown here is derived from an EMBL/GenBank/DDBJ whole genome shotgun (WGS) entry which is preliminary data.</text>
</comment>
<name>A0A9Q3HFT8_9BASI</name>
<organism evidence="2 3">
    <name type="scientific">Austropuccinia psidii MF-1</name>
    <dbReference type="NCBI Taxonomy" id="1389203"/>
    <lineage>
        <taxon>Eukaryota</taxon>
        <taxon>Fungi</taxon>
        <taxon>Dikarya</taxon>
        <taxon>Basidiomycota</taxon>
        <taxon>Pucciniomycotina</taxon>
        <taxon>Pucciniomycetes</taxon>
        <taxon>Pucciniales</taxon>
        <taxon>Sphaerophragmiaceae</taxon>
        <taxon>Austropuccinia</taxon>
    </lineage>
</organism>
<protein>
    <submittedName>
        <fullName evidence="2">Uncharacterized protein</fullName>
    </submittedName>
</protein>
<sequence length="254" mass="29046">MGQALLKTVPKFKEWPHFSGEGNYDHMELIRGIEIIEEDFELPERLVTARYNTMFTRKISRQCGGDFEHAVKHRTSEQSSTEDLINILEEVTTRTRIGSSRVNLNTRFNTPLKGSVDKNPKANSNNIKYKSSDVMRKCHIFQSTTHLANKCTKKGKINEIYIEKEPDVEKAEVNEDHSDDKSSIFSEDSKDIENINATFDIMEAYSHLTQLSNGKLDLSRIQDAQTMKRKSKRGKGYKAGNSFIIEVVIDKTAH</sequence>
<accession>A0A9Q3HFT8</accession>
<evidence type="ECO:0000256" key="1">
    <source>
        <dbReference type="SAM" id="MobiDB-lite"/>
    </source>
</evidence>
<proteinExistence type="predicted"/>
<evidence type="ECO:0000313" key="3">
    <source>
        <dbReference type="Proteomes" id="UP000765509"/>
    </source>
</evidence>
<evidence type="ECO:0000313" key="2">
    <source>
        <dbReference type="EMBL" id="MBW0501009.1"/>
    </source>
</evidence>
<keyword evidence="3" id="KW-1185">Reference proteome</keyword>
<dbReference type="Proteomes" id="UP000765509">
    <property type="component" value="Unassembled WGS sequence"/>
</dbReference>